<dbReference type="EMBL" id="LDPH01000001">
    <property type="protein sequence ID" value="KLV28543.1"/>
    <property type="molecule type" value="Genomic_DNA"/>
</dbReference>
<organism evidence="2 3">
    <name type="scientific">Niallia circulans</name>
    <name type="common">Bacillus circulans</name>
    <dbReference type="NCBI Taxonomy" id="1397"/>
    <lineage>
        <taxon>Bacteria</taxon>
        <taxon>Bacillati</taxon>
        <taxon>Bacillota</taxon>
        <taxon>Bacilli</taxon>
        <taxon>Bacillales</taxon>
        <taxon>Bacillaceae</taxon>
        <taxon>Niallia</taxon>
    </lineage>
</organism>
<accession>A0A0J1IRG1</accession>
<dbReference type="RefSeq" id="WP_047940237.1">
    <property type="nucleotide sequence ID" value="NZ_CP053989.1"/>
</dbReference>
<dbReference type="AlphaFoldDB" id="A0A0J1IRG1"/>
<evidence type="ECO:0000313" key="2">
    <source>
        <dbReference type="EMBL" id="KLV28543.1"/>
    </source>
</evidence>
<reference evidence="2 3" key="1">
    <citation type="submission" date="2015-05" db="EMBL/GenBank/DDBJ databases">
        <title>Whole genome sequence and identification of bacterial endophytes from Costus igneus.</title>
        <authorList>
            <person name="Lee Y.P."/>
            <person name="Gan H.M."/>
            <person name="Eng W."/>
            <person name="Wheatley M.S."/>
            <person name="Caraballo A."/>
            <person name="Polter S."/>
            <person name="Savka M.A."/>
            <person name="Hudson A.O."/>
        </authorList>
    </citation>
    <scope>NUCLEOTIDE SEQUENCE [LARGE SCALE GENOMIC DNA]</scope>
    <source>
        <strain evidence="2 3">RIT379</strain>
    </source>
</reference>
<evidence type="ECO:0000256" key="1">
    <source>
        <dbReference type="SAM" id="Phobius"/>
    </source>
</evidence>
<comment type="caution">
    <text evidence="2">The sequence shown here is derived from an EMBL/GenBank/DDBJ whole genome shotgun (WGS) entry which is preliminary data.</text>
</comment>
<feature type="transmembrane region" description="Helical" evidence="1">
    <location>
        <begin position="6"/>
        <end position="23"/>
    </location>
</feature>
<evidence type="ECO:0000313" key="3">
    <source>
        <dbReference type="Proteomes" id="UP000036045"/>
    </source>
</evidence>
<gene>
    <name evidence="2" type="ORF">ABW02_02070</name>
</gene>
<keyword evidence="1" id="KW-0812">Transmembrane</keyword>
<keyword evidence="1" id="KW-1133">Transmembrane helix</keyword>
<dbReference type="PATRIC" id="fig|1397.4.peg.462"/>
<proteinExistence type="predicted"/>
<dbReference type="Proteomes" id="UP000036045">
    <property type="component" value="Unassembled WGS sequence"/>
</dbReference>
<dbReference type="OrthoDB" id="2738124at2"/>
<name>A0A0J1IRG1_NIACI</name>
<keyword evidence="3" id="KW-1185">Reference proteome</keyword>
<dbReference type="GeneID" id="56349432"/>
<keyword evidence="1" id="KW-0472">Membrane</keyword>
<sequence>MFMYFLMLSLGIIFLLISVIYMVQMYKDRNYSLIIMGKTLVVLSVSIFLLLITFPSLKYILLKEYVEVIGECTIEIDGTRRYAEARFEMQDTGEVYSFDNIPDLDAYGKNVPYYCTLTVTKDKKWEIGYKIYNVNTKKLIISDE</sequence>
<protein>
    <submittedName>
        <fullName evidence="2">Uncharacterized protein</fullName>
    </submittedName>
</protein>
<feature type="transmembrane region" description="Helical" evidence="1">
    <location>
        <begin position="35"/>
        <end position="54"/>
    </location>
</feature>